<organism evidence="9 10">
    <name type="scientific">Panagrolaimus davidi</name>
    <dbReference type="NCBI Taxonomy" id="227884"/>
    <lineage>
        <taxon>Eukaryota</taxon>
        <taxon>Metazoa</taxon>
        <taxon>Ecdysozoa</taxon>
        <taxon>Nematoda</taxon>
        <taxon>Chromadorea</taxon>
        <taxon>Rhabditida</taxon>
        <taxon>Tylenchina</taxon>
        <taxon>Panagrolaimomorpha</taxon>
        <taxon>Panagrolaimoidea</taxon>
        <taxon>Panagrolaimidae</taxon>
        <taxon>Panagrolaimus</taxon>
    </lineage>
</organism>
<evidence type="ECO:0000256" key="2">
    <source>
        <dbReference type="ARBA" id="ARBA00007025"/>
    </source>
</evidence>
<keyword evidence="9" id="KW-1185">Reference proteome</keyword>
<keyword evidence="4" id="KW-0347">Helicase</keyword>
<dbReference type="SUPFAM" id="SSF52540">
    <property type="entry name" value="P-loop containing nucleoside triphosphate hydrolases"/>
    <property type="match status" value="1"/>
</dbReference>
<protein>
    <submittedName>
        <fullName evidence="10">SNF2 N-terminal domain-containing protein</fullName>
    </submittedName>
</protein>
<comment type="subcellular location">
    <subcellularLocation>
        <location evidence="1">Nucleus</location>
    </subcellularLocation>
</comment>
<sequence>MSQEEIKIAFSQFAKSLPPEEQAQLATMIMPSSQQLPNCGSILDQLSNAIKEYLKEHQKEAIEFLYKRIIEPPNGFYNKDGGKGAIIAHNMGLGKTTTTVAFIYGIFNEPAIKKLNFKILIVSPVNVIQHWIDEFEKPIWDGFFKDKVCKLDAPICSNKNDPHDIRRMQLGDWQRGEKDKSILIVSLFCI</sequence>
<dbReference type="InterPro" id="IPR027417">
    <property type="entry name" value="P-loop_NTPase"/>
</dbReference>
<dbReference type="InterPro" id="IPR038718">
    <property type="entry name" value="SNF2-like_sf"/>
</dbReference>
<evidence type="ECO:0000256" key="4">
    <source>
        <dbReference type="ARBA" id="ARBA00022806"/>
    </source>
</evidence>
<dbReference type="GO" id="GO:0005634">
    <property type="term" value="C:nucleus"/>
    <property type="evidence" value="ECO:0007669"/>
    <property type="project" value="UniProtKB-SubCell"/>
</dbReference>
<comment type="similarity">
    <text evidence="2">Belongs to the SNF2/RAD54 helicase family.</text>
</comment>
<dbReference type="GO" id="GO:0016887">
    <property type="term" value="F:ATP hydrolysis activity"/>
    <property type="evidence" value="ECO:0007669"/>
    <property type="project" value="InterPro"/>
</dbReference>
<dbReference type="PANTHER" id="PTHR45797:SF1">
    <property type="entry name" value="HELICASE ARIP4"/>
    <property type="match status" value="1"/>
</dbReference>
<proteinExistence type="inferred from homology"/>
<accession>A0A914R2C7</accession>
<dbReference type="Gene3D" id="3.40.50.10810">
    <property type="entry name" value="Tandem AAA-ATPase domain"/>
    <property type="match status" value="1"/>
</dbReference>
<dbReference type="InterPro" id="IPR044574">
    <property type="entry name" value="ARIP4-like"/>
</dbReference>
<dbReference type="WBParaSite" id="PDA_v2.g8670.t1">
    <property type="protein sequence ID" value="PDA_v2.g8670.t1"/>
    <property type="gene ID" value="PDA_v2.g8670"/>
</dbReference>
<name>A0A914R2C7_9BILA</name>
<evidence type="ECO:0000256" key="5">
    <source>
        <dbReference type="ARBA" id="ARBA00022840"/>
    </source>
</evidence>
<dbReference type="GO" id="GO:0003677">
    <property type="term" value="F:DNA binding"/>
    <property type="evidence" value="ECO:0007669"/>
    <property type="project" value="UniProtKB-KW"/>
</dbReference>
<dbReference type="Proteomes" id="UP000887578">
    <property type="component" value="Unplaced"/>
</dbReference>
<evidence type="ECO:0000256" key="7">
    <source>
        <dbReference type="ARBA" id="ARBA00023242"/>
    </source>
</evidence>
<feature type="domain" description="SNF2 N-terminal" evidence="8">
    <location>
        <begin position="57"/>
        <end position="137"/>
    </location>
</feature>
<evidence type="ECO:0000259" key="8">
    <source>
        <dbReference type="Pfam" id="PF00176"/>
    </source>
</evidence>
<evidence type="ECO:0000313" key="9">
    <source>
        <dbReference type="Proteomes" id="UP000887578"/>
    </source>
</evidence>
<keyword evidence="5" id="KW-0067">ATP-binding</keyword>
<keyword evidence="4" id="KW-0378">Hydrolase</keyword>
<dbReference type="AlphaFoldDB" id="A0A914R2C7"/>
<keyword evidence="6" id="KW-0238">DNA-binding</keyword>
<evidence type="ECO:0000256" key="1">
    <source>
        <dbReference type="ARBA" id="ARBA00004123"/>
    </source>
</evidence>
<dbReference type="GO" id="GO:0004386">
    <property type="term" value="F:helicase activity"/>
    <property type="evidence" value="ECO:0007669"/>
    <property type="project" value="UniProtKB-KW"/>
</dbReference>
<evidence type="ECO:0000313" key="10">
    <source>
        <dbReference type="WBParaSite" id="PDA_v2.g8670.t1"/>
    </source>
</evidence>
<dbReference type="InterPro" id="IPR000330">
    <property type="entry name" value="SNF2_N"/>
</dbReference>
<dbReference type="Pfam" id="PF00176">
    <property type="entry name" value="SNF2-rel_dom"/>
    <property type="match status" value="1"/>
</dbReference>
<keyword evidence="7" id="KW-0539">Nucleus</keyword>
<reference evidence="10" key="1">
    <citation type="submission" date="2022-11" db="UniProtKB">
        <authorList>
            <consortium name="WormBaseParasite"/>
        </authorList>
    </citation>
    <scope>IDENTIFICATION</scope>
</reference>
<dbReference type="PANTHER" id="PTHR45797">
    <property type="entry name" value="RAD54-LIKE"/>
    <property type="match status" value="1"/>
</dbReference>
<keyword evidence="3" id="KW-0547">Nucleotide-binding</keyword>
<evidence type="ECO:0000256" key="6">
    <source>
        <dbReference type="ARBA" id="ARBA00023125"/>
    </source>
</evidence>
<dbReference type="GO" id="GO:0005524">
    <property type="term" value="F:ATP binding"/>
    <property type="evidence" value="ECO:0007669"/>
    <property type="project" value="UniProtKB-KW"/>
</dbReference>
<evidence type="ECO:0000256" key="3">
    <source>
        <dbReference type="ARBA" id="ARBA00022741"/>
    </source>
</evidence>